<dbReference type="SMART" id="SM00066">
    <property type="entry name" value="GAL4"/>
    <property type="match status" value="1"/>
</dbReference>
<dbReference type="InterPro" id="IPR001138">
    <property type="entry name" value="Zn2Cys6_DnaBD"/>
</dbReference>
<reference evidence="6 7" key="1">
    <citation type="submission" date="2016-05" db="EMBL/GenBank/DDBJ databases">
        <title>A degradative enzymes factory behind the ericoid mycorrhizal symbiosis.</title>
        <authorList>
            <consortium name="DOE Joint Genome Institute"/>
            <person name="Martino E."/>
            <person name="Morin E."/>
            <person name="Grelet G."/>
            <person name="Kuo A."/>
            <person name="Kohler A."/>
            <person name="Daghino S."/>
            <person name="Barry K."/>
            <person name="Choi C."/>
            <person name="Cichocki N."/>
            <person name="Clum A."/>
            <person name="Copeland A."/>
            <person name="Hainaut M."/>
            <person name="Haridas S."/>
            <person name="Labutti K."/>
            <person name="Lindquist E."/>
            <person name="Lipzen A."/>
            <person name="Khouja H.-R."/>
            <person name="Murat C."/>
            <person name="Ohm R."/>
            <person name="Olson A."/>
            <person name="Spatafora J."/>
            <person name="Veneault-Fourrey C."/>
            <person name="Henrissat B."/>
            <person name="Grigoriev I."/>
            <person name="Martin F."/>
            <person name="Perotto S."/>
        </authorList>
    </citation>
    <scope>NUCLEOTIDE SEQUENCE [LARGE SCALE GENOMIC DNA]</scope>
    <source>
        <strain evidence="6 7">UAMH 7357</strain>
    </source>
</reference>
<proteinExistence type="predicted"/>
<keyword evidence="7" id="KW-1185">Reference proteome</keyword>
<keyword evidence="3" id="KW-0238">DNA-binding</keyword>
<dbReference type="Pfam" id="PF04082">
    <property type="entry name" value="Fungal_trans"/>
    <property type="match status" value="1"/>
</dbReference>
<dbReference type="InterPro" id="IPR036864">
    <property type="entry name" value="Zn2-C6_fun-type_DNA-bd_sf"/>
</dbReference>
<dbReference type="GO" id="GO:0006351">
    <property type="term" value="P:DNA-templated transcription"/>
    <property type="evidence" value="ECO:0007669"/>
    <property type="project" value="InterPro"/>
</dbReference>
<gene>
    <name evidence="6" type="ORF">NA56DRAFT_333694</name>
</gene>
<evidence type="ECO:0000256" key="1">
    <source>
        <dbReference type="ARBA" id="ARBA00004123"/>
    </source>
</evidence>
<evidence type="ECO:0000259" key="5">
    <source>
        <dbReference type="PROSITE" id="PS50048"/>
    </source>
</evidence>
<dbReference type="PANTHER" id="PTHR46910">
    <property type="entry name" value="TRANSCRIPTION FACTOR PDR1"/>
    <property type="match status" value="1"/>
</dbReference>
<dbReference type="Gene3D" id="4.10.240.10">
    <property type="entry name" value="Zn(2)-C6 fungal-type DNA-binding domain"/>
    <property type="match status" value="1"/>
</dbReference>
<dbReference type="SUPFAM" id="SSF57701">
    <property type="entry name" value="Zn2/Cys6 DNA-binding domain"/>
    <property type="match status" value="1"/>
</dbReference>
<feature type="domain" description="Zn(2)-C6 fungal-type" evidence="5">
    <location>
        <begin position="11"/>
        <end position="41"/>
    </location>
</feature>
<dbReference type="PANTHER" id="PTHR46910:SF3">
    <property type="entry name" value="HALOTOLERANCE PROTEIN 9-RELATED"/>
    <property type="match status" value="1"/>
</dbReference>
<evidence type="ECO:0000256" key="4">
    <source>
        <dbReference type="ARBA" id="ARBA00023242"/>
    </source>
</evidence>
<dbReference type="OrthoDB" id="39175at2759"/>
<dbReference type="Pfam" id="PF00172">
    <property type="entry name" value="Zn_clus"/>
    <property type="match status" value="1"/>
</dbReference>
<evidence type="ECO:0000256" key="2">
    <source>
        <dbReference type="ARBA" id="ARBA00022723"/>
    </source>
</evidence>
<dbReference type="GO" id="GO:0005634">
    <property type="term" value="C:nucleus"/>
    <property type="evidence" value="ECO:0007669"/>
    <property type="project" value="UniProtKB-SubCell"/>
</dbReference>
<dbReference type="GO" id="GO:0000981">
    <property type="term" value="F:DNA-binding transcription factor activity, RNA polymerase II-specific"/>
    <property type="evidence" value="ECO:0007669"/>
    <property type="project" value="InterPro"/>
</dbReference>
<accession>A0A2J6PNN4</accession>
<keyword evidence="4" id="KW-0539">Nucleus</keyword>
<dbReference type="CDD" id="cd00067">
    <property type="entry name" value="GAL4"/>
    <property type="match status" value="1"/>
</dbReference>
<protein>
    <recommendedName>
        <fullName evidence="5">Zn(2)-C6 fungal-type domain-containing protein</fullName>
    </recommendedName>
</protein>
<keyword evidence="2" id="KW-0479">Metal-binding</keyword>
<dbReference type="EMBL" id="KZ613512">
    <property type="protein sequence ID" value="PMD15650.1"/>
    <property type="molecule type" value="Genomic_DNA"/>
</dbReference>
<dbReference type="InterPro" id="IPR007219">
    <property type="entry name" value="XnlR_reg_dom"/>
</dbReference>
<organism evidence="6 7">
    <name type="scientific">Hyaloscypha hepaticicola</name>
    <dbReference type="NCBI Taxonomy" id="2082293"/>
    <lineage>
        <taxon>Eukaryota</taxon>
        <taxon>Fungi</taxon>
        <taxon>Dikarya</taxon>
        <taxon>Ascomycota</taxon>
        <taxon>Pezizomycotina</taxon>
        <taxon>Leotiomycetes</taxon>
        <taxon>Helotiales</taxon>
        <taxon>Hyaloscyphaceae</taxon>
        <taxon>Hyaloscypha</taxon>
    </lineage>
</organism>
<dbReference type="AlphaFoldDB" id="A0A2J6PNN4"/>
<evidence type="ECO:0000256" key="3">
    <source>
        <dbReference type="ARBA" id="ARBA00023125"/>
    </source>
</evidence>
<evidence type="ECO:0000313" key="6">
    <source>
        <dbReference type="EMBL" id="PMD15650.1"/>
    </source>
</evidence>
<dbReference type="CDD" id="cd12148">
    <property type="entry name" value="fungal_TF_MHR"/>
    <property type="match status" value="1"/>
</dbReference>
<dbReference type="Proteomes" id="UP000235672">
    <property type="component" value="Unassembled WGS sequence"/>
</dbReference>
<sequence>MSQKIIRRRGACEHCKRKRIRCDGKLPCCSNCQRRTEDCVYKRTTKGHRTPEKSNKNAEFENFRYDGSFSSHNNLDNFDFFLSDIPSETFHTEEFFDSDFFTELEPGVNLEFGEASQEDGLENGLPQPATALPLMHQDRATLEAIFPASTLFSPLGPDLLISKEQHISFSRKSSDMKACIHEFLRNLEQCDQSEKVQILLEKVVSKSEGFLTRNTFSERETEAAFHSDDGEWQSSVFKYADVYFSLFQMQYPILVKSEFNSSYESVISQSSVVTPAINALVYAVLAIGCYNSVKGIGDNGFQRRKQANDLISIAMRERANLLNGVPSVEKIQALVAMSIYFHCVEGGSATALSLISTGAQFAMQLKLNRRDGLLSLSTCNEDTKRLNIIFWTIYSLEKPLAMRLGLTSSIDDDFIDHSPMDGIQSGAEFIASPKNNLLFHSQYAKICSMIVKKLYSPTARSSSAALEENQYYLKSLLDEWQRPGSKQVMLAGTTTTTSMSPPILPAAEIFSQHQQLYLMLQYSEAIFTLFQQGELCVQSARDVLAETHFFEFDKMPQSWTLVQIPLWACCILIFDVLSRKKSNGFQENLTYLSMASGWLGRLNINTKHDFGFNELTELIWIAQKKCRQVIEEDKS</sequence>
<comment type="subcellular location">
    <subcellularLocation>
        <location evidence="1">Nucleus</location>
    </subcellularLocation>
</comment>
<dbReference type="PROSITE" id="PS50048">
    <property type="entry name" value="ZN2_CY6_FUNGAL_2"/>
    <property type="match status" value="1"/>
</dbReference>
<name>A0A2J6PNN4_9HELO</name>
<dbReference type="InterPro" id="IPR050987">
    <property type="entry name" value="AtrR-like"/>
</dbReference>
<dbReference type="GO" id="GO:0003677">
    <property type="term" value="F:DNA binding"/>
    <property type="evidence" value="ECO:0007669"/>
    <property type="project" value="UniProtKB-KW"/>
</dbReference>
<evidence type="ECO:0000313" key="7">
    <source>
        <dbReference type="Proteomes" id="UP000235672"/>
    </source>
</evidence>
<dbReference type="PROSITE" id="PS00463">
    <property type="entry name" value="ZN2_CY6_FUNGAL_1"/>
    <property type="match status" value="1"/>
</dbReference>
<dbReference type="GO" id="GO:0008270">
    <property type="term" value="F:zinc ion binding"/>
    <property type="evidence" value="ECO:0007669"/>
    <property type="project" value="InterPro"/>
</dbReference>